<reference evidence="1" key="1">
    <citation type="submission" date="2018-02" db="EMBL/GenBank/DDBJ databases">
        <authorList>
            <person name="Cohen D.B."/>
            <person name="Kent A.D."/>
        </authorList>
    </citation>
    <scope>NUCLEOTIDE SEQUENCE</scope>
</reference>
<evidence type="ECO:0000313" key="1">
    <source>
        <dbReference type="EMBL" id="SPD22288.1"/>
    </source>
</evidence>
<gene>
    <name evidence="1" type="ORF">FSB_LOCUS50170</name>
</gene>
<dbReference type="AlphaFoldDB" id="A0A2N9ID06"/>
<sequence length="188" mass="21014">MSGGGEIASVRRRRDHEQEVEAVVRSRATKLKYLGSTWLGSYLDPMARISAQRLSGSDFGLGTESLAWTYHGSMAQITTQWLRGSDLEIVLDRDLSSIADLVRARRGSGRANVAPLDDRHVAGRRLEACVEHAETGASGSNGKKFQRRVKATRDGRFEKGVPDGTCGWRRFAEPFCRVWQHIESRNRL</sequence>
<proteinExistence type="predicted"/>
<accession>A0A2N9ID06</accession>
<name>A0A2N9ID06_FAGSY</name>
<protein>
    <submittedName>
        <fullName evidence="1">Uncharacterized protein</fullName>
    </submittedName>
</protein>
<dbReference type="EMBL" id="OIVN01005401">
    <property type="protein sequence ID" value="SPD22288.1"/>
    <property type="molecule type" value="Genomic_DNA"/>
</dbReference>
<organism evidence="1">
    <name type="scientific">Fagus sylvatica</name>
    <name type="common">Beechnut</name>
    <dbReference type="NCBI Taxonomy" id="28930"/>
    <lineage>
        <taxon>Eukaryota</taxon>
        <taxon>Viridiplantae</taxon>
        <taxon>Streptophyta</taxon>
        <taxon>Embryophyta</taxon>
        <taxon>Tracheophyta</taxon>
        <taxon>Spermatophyta</taxon>
        <taxon>Magnoliopsida</taxon>
        <taxon>eudicotyledons</taxon>
        <taxon>Gunneridae</taxon>
        <taxon>Pentapetalae</taxon>
        <taxon>rosids</taxon>
        <taxon>fabids</taxon>
        <taxon>Fagales</taxon>
        <taxon>Fagaceae</taxon>
        <taxon>Fagus</taxon>
    </lineage>
</organism>